<dbReference type="EMBL" id="BNJK01000001">
    <property type="protein sequence ID" value="GHO90739.1"/>
    <property type="molecule type" value="Genomic_DNA"/>
</dbReference>
<accession>A0A8J3IGE3</accession>
<comment type="caution">
    <text evidence="1">The sequence shown here is derived from an EMBL/GenBank/DDBJ whole genome shotgun (WGS) entry which is preliminary data.</text>
</comment>
<name>A0A8J3IGE3_9CHLR</name>
<gene>
    <name evidence="1" type="ORF">KSF_007870</name>
</gene>
<sequence>MGLSTCLSLGRVGWSQRMGAPSSEEAARHVKEWEEEQRIVEHATELVRRLEVTWHMIETTLTT</sequence>
<organism evidence="1 2">
    <name type="scientific">Reticulibacter mediterranei</name>
    <dbReference type="NCBI Taxonomy" id="2778369"/>
    <lineage>
        <taxon>Bacteria</taxon>
        <taxon>Bacillati</taxon>
        <taxon>Chloroflexota</taxon>
        <taxon>Ktedonobacteria</taxon>
        <taxon>Ktedonobacterales</taxon>
        <taxon>Reticulibacteraceae</taxon>
        <taxon>Reticulibacter</taxon>
    </lineage>
</organism>
<protein>
    <submittedName>
        <fullName evidence="1">Uncharacterized protein</fullName>
    </submittedName>
</protein>
<reference evidence="1" key="1">
    <citation type="submission" date="2020-10" db="EMBL/GenBank/DDBJ databases">
        <title>Taxonomic study of unclassified bacteria belonging to the class Ktedonobacteria.</title>
        <authorList>
            <person name="Yabe S."/>
            <person name="Wang C.M."/>
            <person name="Zheng Y."/>
            <person name="Sakai Y."/>
            <person name="Cavaletti L."/>
            <person name="Monciardini P."/>
            <person name="Donadio S."/>
        </authorList>
    </citation>
    <scope>NUCLEOTIDE SEQUENCE</scope>
    <source>
        <strain evidence="1">ID150040</strain>
    </source>
</reference>
<evidence type="ECO:0000313" key="2">
    <source>
        <dbReference type="Proteomes" id="UP000597444"/>
    </source>
</evidence>
<dbReference type="AlphaFoldDB" id="A0A8J3IGE3"/>
<proteinExistence type="predicted"/>
<evidence type="ECO:0000313" key="1">
    <source>
        <dbReference type="EMBL" id="GHO90739.1"/>
    </source>
</evidence>
<keyword evidence="2" id="KW-1185">Reference proteome</keyword>
<dbReference type="Proteomes" id="UP000597444">
    <property type="component" value="Unassembled WGS sequence"/>
</dbReference>